<dbReference type="KEGG" id="vg:5132653"/>
<protein>
    <submittedName>
        <fullName evidence="1">ORF247</fullName>
    </submittedName>
</protein>
<evidence type="ECO:0000313" key="1">
    <source>
        <dbReference type="EMBL" id="AAX92279.1"/>
    </source>
</evidence>
<dbReference type="Proteomes" id="UP000001540">
    <property type="component" value="Segment"/>
</dbReference>
<reference evidence="1 2" key="1">
    <citation type="journal article" date="2005" name="Proc. Natl. Acad. Sci. U.S.A.">
        <title>The complete genomes and proteomes of 27 Staphylococcus aureus bacteriophages.</title>
        <authorList>
            <person name="Kwan T."/>
            <person name="Liu J."/>
            <person name="Dubow M."/>
            <person name="Gros P."/>
            <person name="Pelletier J."/>
        </authorList>
    </citation>
    <scope>NUCLEOTIDE SEQUENCE</scope>
</reference>
<accession>Q4Z9N6</accession>
<dbReference type="GeneID" id="5132653"/>
<organism evidence="1 2">
    <name type="scientific">Staphylococcus phage G1</name>
    <dbReference type="NCBI Taxonomy" id="2908166"/>
    <lineage>
        <taxon>Viruses</taxon>
        <taxon>Duplodnaviria</taxon>
        <taxon>Heunggongvirae</taxon>
        <taxon>Uroviricota</taxon>
        <taxon>Caudoviricetes</taxon>
        <taxon>Herelleviridae</taxon>
        <taxon>Twortvirinae</taxon>
        <taxon>Kayvirus</taxon>
        <taxon>Kayvirus G1</taxon>
    </lineage>
</organism>
<evidence type="ECO:0000313" key="2">
    <source>
        <dbReference type="Proteomes" id="UP000001540"/>
    </source>
</evidence>
<sequence>MSLLLQEFALSTLNDIVNLSNVHYSSSPFITSTNTISSCLAFICFSSCLFNSCIVF</sequence>
<proteinExistence type="predicted"/>
<dbReference type="EMBL" id="AY954969">
    <property type="protein sequence ID" value="AAX92279.1"/>
    <property type="molecule type" value="Genomic_DNA"/>
</dbReference>
<dbReference type="RefSeq" id="YP_241040.1">
    <property type="nucleotide sequence ID" value="NC_007066.1"/>
</dbReference>
<keyword evidence="2" id="KW-1185">Reference proteome</keyword>
<name>Q4Z9N6_9CAUD</name>